<dbReference type="InterPro" id="IPR029058">
    <property type="entry name" value="AB_hydrolase_fold"/>
</dbReference>
<dbReference type="Proteomes" id="UP000187550">
    <property type="component" value="Unassembled WGS sequence"/>
</dbReference>
<accession>A0A1U7PKK1</accession>
<protein>
    <submittedName>
        <fullName evidence="3">Sigma-B regulation protein RsbQ</fullName>
    </submittedName>
</protein>
<dbReference type="PRINTS" id="PR00111">
    <property type="entry name" value="ABHYDROLASE"/>
</dbReference>
<dbReference type="OrthoDB" id="9780932at2"/>
<dbReference type="AlphaFoldDB" id="A0A1U7PKK1"/>
<dbReference type="STRING" id="550447.SAMN05428946_0821"/>
<proteinExistence type="inferred from homology"/>
<dbReference type="SUPFAM" id="SSF53474">
    <property type="entry name" value="alpha/beta-Hydrolases"/>
    <property type="match status" value="1"/>
</dbReference>
<dbReference type="EMBL" id="FTPL01000001">
    <property type="protein sequence ID" value="SIT72103.1"/>
    <property type="molecule type" value="Genomic_DNA"/>
</dbReference>
<feature type="domain" description="AB hydrolase-1" evidence="2">
    <location>
        <begin position="25"/>
        <end position="258"/>
    </location>
</feature>
<gene>
    <name evidence="3" type="ORF">SAMN05428946_0821</name>
</gene>
<dbReference type="PANTHER" id="PTHR43039">
    <property type="entry name" value="ESTERASE-RELATED"/>
    <property type="match status" value="1"/>
</dbReference>
<evidence type="ECO:0000313" key="3">
    <source>
        <dbReference type="EMBL" id="SIT72103.1"/>
    </source>
</evidence>
<evidence type="ECO:0000313" key="4">
    <source>
        <dbReference type="Proteomes" id="UP000187550"/>
    </source>
</evidence>
<sequence length="271" mass="30023">MRKGVFSLDVLKRNHVNVSGESGRTVVFAHGLGCDQTVWNRVEPAFEGDFRTVLFDYVGAGESDRSAYSPGRYGSLAGYAKDVVEIADALELHDAVFVGHSVSSMIGAIATLERPSAFGQLVMIGPSPRYLNDSGYTGGFERADVEELLEMMEMNYLEWAKYMAPVSMQNPDRPALTEELEQRFAKNDPSVMRQFAEVTFLSDCRDLLNEIKVPTLILQTQGDAVVPPEVGRFIHDRIPGSEYKLMDANGHNPQISAPQETIRAILKFIGE</sequence>
<reference evidence="4" key="1">
    <citation type="submission" date="2017-01" db="EMBL/GenBank/DDBJ databases">
        <authorList>
            <person name="Varghese N."/>
            <person name="Submissions S."/>
        </authorList>
    </citation>
    <scope>NUCLEOTIDE SEQUENCE [LARGE SCALE GENOMIC DNA]</scope>
    <source>
        <strain evidence="4">MNA4</strain>
    </source>
</reference>
<keyword evidence="4" id="KW-1185">Reference proteome</keyword>
<evidence type="ECO:0000259" key="2">
    <source>
        <dbReference type="Pfam" id="PF00561"/>
    </source>
</evidence>
<dbReference type="Pfam" id="PF00561">
    <property type="entry name" value="Abhydrolase_1"/>
    <property type="match status" value="1"/>
</dbReference>
<evidence type="ECO:0000256" key="1">
    <source>
        <dbReference type="ARBA" id="ARBA00008645"/>
    </source>
</evidence>
<dbReference type="Gene3D" id="3.40.50.1820">
    <property type="entry name" value="alpha/beta hydrolase"/>
    <property type="match status" value="1"/>
</dbReference>
<dbReference type="InterPro" id="IPR000073">
    <property type="entry name" value="AB_hydrolase_1"/>
</dbReference>
<organism evidence="3 4">
    <name type="scientific">Edaphobacillus lindanitolerans</name>
    <dbReference type="NCBI Taxonomy" id="550447"/>
    <lineage>
        <taxon>Bacteria</taxon>
        <taxon>Bacillati</taxon>
        <taxon>Bacillota</taxon>
        <taxon>Bacilli</taxon>
        <taxon>Bacillales</taxon>
        <taxon>Bacillaceae</taxon>
        <taxon>Edaphobacillus</taxon>
    </lineage>
</organism>
<comment type="similarity">
    <text evidence="1">Belongs to the AB hydrolase superfamily.</text>
</comment>
<name>A0A1U7PKK1_9BACI</name>